<dbReference type="Proteomes" id="UP000298663">
    <property type="component" value="Chromosome X"/>
</dbReference>
<accession>A0A4U8V1X8</accession>
<dbReference type="EMBL" id="CM016762">
    <property type="protein sequence ID" value="TMS38507.1"/>
    <property type="molecule type" value="Genomic_DNA"/>
</dbReference>
<reference evidence="1 2" key="2">
    <citation type="journal article" date="2019" name="G3 (Bethesda)">
        <title>Hybrid Assembly of the Genome of the Entomopathogenic Nematode Steinernema carpocapsae Identifies the X-Chromosome.</title>
        <authorList>
            <person name="Serra L."/>
            <person name="Macchietto M."/>
            <person name="Macias-Munoz A."/>
            <person name="McGill C.J."/>
            <person name="Rodriguez I.M."/>
            <person name="Rodriguez B."/>
            <person name="Murad R."/>
            <person name="Mortazavi A."/>
        </authorList>
    </citation>
    <scope>NUCLEOTIDE SEQUENCE [LARGE SCALE GENOMIC DNA]</scope>
    <source>
        <strain evidence="1 2">ALL</strain>
    </source>
</reference>
<organism evidence="1 2">
    <name type="scientific">Steinernema carpocapsae</name>
    <name type="common">Entomopathogenic nematode</name>
    <dbReference type="NCBI Taxonomy" id="34508"/>
    <lineage>
        <taxon>Eukaryota</taxon>
        <taxon>Metazoa</taxon>
        <taxon>Ecdysozoa</taxon>
        <taxon>Nematoda</taxon>
        <taxon>Chromadorea</taxon>
        <taxon>Rhabditida</taxon>
        <taxon>Tylenchina</taxon>
        <taxon>Panagrolaimomorpha</taxon>
        <taxon>Strongyloidoidea</taxon>
        <taxon>Steinernematidae</taxon>
        <taxon>Steinernema</taxon>
    </lineage>
</organism>
<protein>
    <submittedName>
        <fullName evidence="1">Uncharacterized protein</fullName>
    </submittedName>
</protein>
<name>A0A4U8V1X8_STECR</name>
<comment type="caution">
    <text evidence="1">The sequence shown here is derived from an EMBL/GenBank/DDBJ whole genome shotgun (WGS) entry which is preliminary data.</text>
</comment>
<reference evidence="1 2" key="1">
    <citation type="journal article" date="2015" name="Genome Biol.">
        <title>Comparative genomics of Steinernema reveals deeply conserved gene regulatory networks.</title>
        <authorList>
            <person name="Dillman A.R."/>
            <person name="Macchietto M."/>
            <person name="Porter C.F."/>
            <person name="Rogers A."/>
            <person name="Williams B."/>
            <person name="Antoshechkin I."/>
            <person name="Lee M.M."/>
            <person name="Goodwin Z."/>
            <person name="Lu X."/>
            <person name="Lewis E.E."/>
            <person name="Goodrich-Blair H."/>
            <person name="Stock S.P."/>
            <person name="Adams B.J."/>
            <person name="Sternberg P.W."/>
            <person name="Mortazavi A."/>
        </authorList>
    </citation>
    <scope>NUCLEOTIDE SEQUENCE [LARGE SCALE GENOMIC DNA]</scope>
    <source>
        <strain evidence="1 2">ALL</strain>
    </source>
</reference>
<evidence type="ECO:0000313" key="1">
    <source>
        <dbReference type="EMBL" id="TMS38507.1"/>
    </source>
</evidence>
<dbReference type="AlphaFoldDB" id="A0A4U8V1X8"/>
<dbReference type="EMBL" id="AZBU02000001">
    <property type="protein sequence ID" value="TMS38507.1"/>
    <property type="molecule type" value="Genomic_DNA"/>
</dbReference>
<sequence>MEIIDNEVQIKWILPRNHQQSGSLNHERLLRSSANRRRSFETQDVVIAAQEGMVPTSWSVIDWAGEPFGVEHVNRNIEPLCLFMKSRDALGFVI</sequence>
<gene>
    <name evidence="1" type="ORF">L596_005219</name>
</gene>
<keyword evidence="2" id="KW-1185">Reference proteome</keyword>
<proteinExistence type="predicted"/>
<evidence type="ECO:0000313" key="2">
    <source>
        <dbReference type="Proteomes" id="UP000298663"/>
    </source>
</evidence>